<name>A0A377D7G3_ECOLX</name>
<accession>A0A377D7G3</accession>
<dbReference type="AlphaFoldDB" id="A0A377D7G3"/>
<dbReference type="InterPro" id="IPR050639">
    <property type="entry name" value="SSR_resolvase"/>
</dbReference>
<sequence>MVPGWIDPETFKLNEHAETVRLIFKLLLDGESLHNIARHLQANNISSFSRRKDANGFSVHSVRTILRSETTIGTLPASQRNDRPAIPNYYEAAIDAATFNKAQEILDKNRKGRTPASDNPLTINIFKGLFRCQCGLVFTLQGLRISMLGSTGAITT</sequence>
<dbReference type="EMBL" id="UGFC01000006">
    <property type="protein sequence ID" value="STM16298.1"/>
    <property type="molecule type" value="Genomic_DNA"/>
</dbReference>
<dbReference type="PROSITE" id="PS51737">
    <property type="entry name" value="RECOMBINASE_DNA_BIND"/>
    <property type="match status" value="1"/>
</dbReference>
<evidence type="ECO:0000256" key="2">
    <source>
        <dbReference type="ARBA" id="ARBA00023172"/>
    </source>
</evidence>
<dbReference type="InterPro" id="IPR011109">
    <property type="entry name" value="DNA_bind_recombinase_dom"/>
</dbReference>
<keyword evidence="2" id="KW-0233">DNA recombination</keyword>
<dbReference type="InterPro" id="IPR038109">
    <property type="entry name" value="DNA_bind_recomb_sf"/>
</dbReference>
<evidence type="ECO:0000256" key="1">
    <source>
        <dbReference type="ARBA" id="ARBA00023125"/>
    </source>
</evidence>
<dbReference type="Pfam" id="PF07508">
    <property type="entry name" value="Recombinase"/>
    <property type="match status" value="1"/>
</dbReference>
<evidence type="ECO:0000313" key="4">
    <source>
        <dbReference type="EMBL" id="STM16298.1"/>
    </source>
</evidence>
<dbReference type="PANTHER" id="PTHR30461:SF2">
    <property type="entry name" value="SERINE RECOMBINASE PINE-RELATED"/>
    <property type="match status" value="1"/>
</dbReference>
<gene>
    <name evidence="4" type="ORF">NCTC7922_02691</name>
</gene>
<evidence type="ECO:0000259" key="3">
    <source>
        <dbReference type="PROSITE" id="PS51737"/>
    </source>
</evidence>
<dbReference type="GO" id="GO:0000150">
    <property type="term" value="F:DNA strand exchange activity"/>
    <property type="evidence" value="ECO:0007669"/>
    <property type="project" value="InterPro"/>
</dbReference>
<keyword evidence="1" id="KW-0238">DNA-binding</keyword>
<dbReference type="PANTHER" id="PTHR30461">
    <property type="entry name" value="DNA-INVERTASE FROM LAMBDOID PROPHAGE"/>
    <property type="match status" value="1"/>
</dbReference>
<protein>
    <submittedName>
        <fullName evidence="4">Recombinase</fullName>
    </submittedName>
</protein>
<reference evidence="4 5" key="1">
    <citation type="submission" date="2018-06" db="EMBL/GenBank/DDBJ databases">
        <authorList>
            <consortium name="Pathogen Informatics"/>
            <person name="Doyle S."/>
        </authorList>
    </citation>
    <scope>NUCLEOTIDE SEQUENCE [LARGE SCALE GENOMIC DNA]</scope>
    <source>
        <strain evidence="4 5">NCTC7922</strain>
    </source>
</reference>
<dbReference type="Proteomes" id="UP000254174">
    <property type="component" value="Unassembled WGS sequence"/>
</dbReference>
<dbReference type="GO" id="GO:0003677">
    <property type="term" value="F:DNA binding"/>
    <property type="evidence" value="ECO:0007669"/>
    <property type="project" value="UniProtKB-KW"/>
</dbReference>
<evidence type="ECO:0000313" key="5">
    <source>
        <dbReference type="Proteomes" id="UP000254174"/>
    </source>
</evidence>
<feature type="domain" description="Recombinase" evidence="3">
    <location>
        <begin position="1"/>
        <end position="112"/>
    </location>
</feature>
<dbReference type="Gene3D" id="3.90.1750.20">
    <property type="entry name" value="Putative Large Serine Recombinase, Chain B, Domain 2"/>
    <property type="match status" value="1"/>
</dbReference>
<organism evidence="4 5">
    <name type="scientific">Escherichia coli</name>
    <dbReference type="NCBI Taxonomy" id="562"/>
    <lineage>
        <taxon>Bacteria</taxon>
        <taxon>Pseudomonadati</taxon>
        <taxon>Pseudomonadota</taxon>
        <taxon>Gammaproteobacteria</taxon>
        <taxon>Enterobacterales</taxon>
        <taxon>Enterobacteriaceae</taxon>
        <taxon>Escherichia</taxon>
    </lineage>
</organism>
<proteinExistence type="predicted"/>